<dbReference type="InterPro" id="IPR025381">
    <property type="entry name" value="DUF4296"/>
</dbReference>
<sequence length="234" mass="26233">MPFCKFVQTYEMQRLLLIIFASFFLGISCKKSVPEGIMSRSEMTDMMVEIHLIDGYLNGLNVDSARKVIDGLYGQVFEKHGIDSSLFKKNIAYYLGDPDVAKTLYDEVNKNLTKYEAGYRTEDSIRNVFVMDSMRTVQRFTKLKDEGEKMILKGKEFGEVYTYKSAATRFMEEAGLTLNVYGEQIPLQVAPPVRPKPLEALPVGTSGQEVRVVAPVNADSTLKAAELESNGPAQ</sequence>
<evidence type="ECO:0000313" key="2">
    <source>
        <dbReference type="EMBL" id="SMG31649.1"/>
    </source>
</evidence>
<gene>
    <name evidence="2" type="ORF">SAMN05660862_2205</name>
</gene>
<evidence type="ECO:0000259" key="1">
    <source>
        <dbReference type="Pfam" id="PF14129"/>
    </source>
</evidence>
<dbReference type="Proteomes" id="UP000192980">
    <property type="component" value="Unassembled WGS sequence"/>
</dbReference>
<protein>
    <recommendedName>
        <fullName evidence="1">DUF4296 domain-containing protein</fullName>
    </recommendedName>
</protein>
<dbReference type="PROSITE" id="PS51257">
    <property type="entry name" value="PROKAR_LIPOPROTEIN"/>
    <property type="match status" value="1"/>
</dbReference>
<proteinExistence type="predicted"/>
<reference evidence="2 3" key="1">
    <citation type="submission" date="2017-04" db="EMBL/GenBank/DDBJ databases">
        <authorList>
            <person name="Afonso C.L."/>
            <person name="Miller P.J."/>
            <person name="Scott M.A."/>
            <person name="Spackman E."/>
            <person name="Goraichik I."/>
            <person name="Dimitrov K.M."/>
            <person name="Suarez D.L."/>
            <person name="Swayne D.E."/>
        </authorList>
    </citation>
    <scope>NUCLEOTIDE SEQUENCE [LARGE SCALE GENOMIC DNA]</scope>
    <source>
        <strain evidence="2 3">DSM 22418</strain>
    </source>
</reference>
<keyword evidence="3" id="KW-1185">Reference proteome</keyword>
<dbReference type="AlphaFoldDB" id="A0A1X7JU78"/>
<dbReference type="STRING" id="561061.SAMN05660862_2205"/>
<organism evidence="2 3">
    <name type="scientific">Sphingobacterium psychroaquaticum</name>
    <dbReference type="NCBI Taxonomy" id="561061"/>
    <lineage>
        <taxon>Bacteria</taxon>
        <taxon>Pseudomonadati</taxon>
        <taxon>Bacteroidota</taxon>
        <taxon>Sphingobacteriia</taxon>
        <taxon>Sphingobacteriales</taxon>
        <taxon>Sphingobacteriaceae</taxon>
        <taxon>Sphingobacterium</taxon>
    </lineage>
</organism>
<evidence type="ECO:0000313" key="3">
    <source>
        <dbReference type="Proteomes" id="UP000192980"/>
    </source>
</evidence>
<feature type="domain" description="DUF4296" evidence="1">
    <location>
        <begin position="34"/>
        <end position="115"/>
    </location>
</feature>
<name>A0A1X7JU78_9SPHI</name>
<dbReference type="Pfam" id="PF14129">
    <property type="entry name" value="DUF4296"/>
    <property type="match status" value="1"/>
</dbReference>
<dbReference type="EMBL" id="FXAU01000003">
    <property type="protein sequence ID" value="SMG31649.1"/>
    <property type="molecule type" value="Genomic_DNA"/>
</dbReference>
<accession>A0A1X7JU78</accession>